<reference evidence="7 8" key="1">
    <citation type="submission" date="2016-11" db="EMBL/GenBank/DDBJ databases">
        <authorList>
            <person name="Jaros S."/>
            <person name="Januszkiewicz K."/>
            <person name="Wedrychowicz H."/>
        </authorList>
    </citation>
    <scope>NUCLEOTIDE SEQUENCE [LARGE SCALE GENOMIC DNA]</scope>
    <source>
        <strain evidence="7 8">DSM 9297</strain>
    </source>
</reference>
<dbReference type="OrthoDB" id="4822at2157"/>
<keyword evidence="2 6" id="KW-0812">Transmembrane</keyword>
<dbReference type="InterPro" id="IPR001733">
    <property type="entry name" value="Peptidase_S26B"/>
</dbReference>
<dbReference type="InterPro" id="IPR036286">
    <property type="entry name" value="LexA/Signal_pep-like_sf"/>
</dbReference>
<dbReference type="GO" id="GO:0004252">
    <property type="term" value="F:serine-type endopeptidase activity"/>
    <property type="evidence" value="ECO:0007669"/>
    <property type="project" value="InterPro"/>
</dbReference>
<evidence type="ECO:0000256" key="4">
    <source>
        <dbReference type="ARBA" id="ARBA00023136"/>
    </source>
</evidence>
<name>A0A1M5UEV0_9EURY</name>
<feature type="transmembrane region" description="Helical" evidence="6">
    <location>
        <begin position="25"/>
        <end position="43"/>
    </location>
</feature>
<feature type="transmembrane region" description="Helical" evidence="6">
    <location>
        <begin position="283"/>
        <end position="305"/>
    </location>
</feature>
<feature type="region of interest" description="Disordered" evidence="5">
    <location>
        <begin position="187"/>
        <end position="243"/>
    </location>
</feature>
<evidence type="ECO:0000313" key="8">
    <source>
        <dbReference type="Proteomes" id="UP000184357"/>
    </source>
</evidence>
<sequence>MSESDDAEETSAPNLQVPWRRVGRVAGVLALVIVVVPFVVYAVPQVVGAQQSYVVLSGSMEPAMSPGDVIIVDGVDAAAVQEGAVITFGGEDGGTPTTHRVVEVVERENGVAFRTKGDANEDPDQQLVTPSQLEGRVMTVGGHLLVIPYIGYVIQFVQTTVGFVALFVIPLTLLVASELWNIVGSSKPDADGESVGGDAAMATEAPGEDDQTTANAAPADEDRRLEDASPASAANTTPDGGEAAENALTFSPLELQLGLGVLGAFLAYSLWVVYATVELFESGVIWASGVAAAVAVAFLLFLGLYSSGRRGGETEDPDPSSGGPPAAADGGENQSGTGRSPDATVDGETPTSKSADHSGFGDFESEPLVSESGGDDASGRDHRTGGGEADE</sequence>
<dbReference type="EMBL" id="FQWV01000010">
    <property type="protein sequence ID" value="SHH61499.1"/>
    <property type="molecule type" value="Genomic_DNA"/>
</dbReference>
<evidence type="ECO:0000313" key="7">
    <source>
        <dbReference type="EMBL" id="SHH61499.1"/>
    </source>
</evidence>
<dbReference type="Proteomes" id="UP000184357">
    <property type="component" value="Unassembled WGS sequence"/>
</dbReference>
<dbReference type="PANTHER" id="PTHR10806:SF6">
    <property type="entry name" value="SIGNAL PEPTIDASE COMPLEX CATALYTIC SUBUNIT SEC11"/>
    <property type="match status" value="1"/>
</dbReference>
<dbReference type="STRING" id="43928.SAMN05443636_3008"/>
<dbReference type="CDD" id="cd06530">
    <property type="entry name" value="S26_SPase_I"/>
    <property type="match status" value="1"/>
</dbReference>
<evidence type="ECO:0000256" key="5">
    <source>
        <dbReference type="SAM" id="MobiDB-lite"/>
    </source>
</evidence>
<dbReference type="PRINTS" id="PR00728">
    <property type="entry name" value="SIGNALPTASE"/>
</dbReference>
<dbReference type="GO" id="GO:0016020">
    <property type="term" value="C:membrane"/>
    <property type="evidence" value="ECO:0007669"/>
    <property type="project" value="UniProtKB-SubCell"/>
</dbReference>
<dbReference type="InterPro" id="IPR019533">
    <property type="entry name" value="Peptidase_S26"/>
</dbReference>
<evidence type="ECO:0000256" key="6">
    <source>
        <dbReference type="SAM" id="Phobius"/>
    </source>
</evidence>
<feature type="transmembrane region" description="Helical" evidence="6">
    <location>
        <begin position="137"/>
        <end position="157"/>
    </location>
</feature>
<gene>
    <name evidence="7" type="ORF">SAMN05443636_3008</name>
</gene>
<dbReference type="SUPFAM" id="SSF51306">
    <property type="entry name" value="LexA/Signal peptidase"/>
    <property type="match status" value="1"/>
</dbReference>
<feature type="transmembrane region" description="Helical" evidence="6">
    <location>
        <begin position="163"/>
        <end position="183"/>
    </location>
</feature>
<organism evidence="7 8">
    <name type="scientific">Halobaculum gomorrense</name>
    <dbReference type="NCBI Taxonomy" id="43928"/>
    <lineage>
        <taxon>Archaea</taxon>
        <taxon>Methanobacteriati</taxon>
        <taxon>Methanobacteriota</taxon>
        <taxon>Stenosarchaea group</taxon>
        <taxon>Halobacteria</taxon>
        <taxon>Halobacteriales</taxon>
        <taxon>Haloferacaceae</taxon>
        <taxon>Halobaculum</taxon>
    </lineage>
</organism>
<feature type="compositionally biased region" description="Low complexity" evidence="5">
    <location>
        <begin position="319"/>
        <end position="331"/>
    </location>
</feature>
<dbReference type="AlphaFoldDB" id="A0A1M5UEV0"/>
<evidence type="ECO:0000256" key="1">
    <source>
        <dbReference type="ARBA" id="ARBA00004370"/>
    </source>
</evidence>
<dbReference type="RefSeq" id="WP_073311059.1">
    <property type="nucleotide sequence ID" value="NZ_FQWV01000010.1"/>
</dbReference>
<evidence type="ECO:0000256" key="2">
    <source>
        <dbReference type="ARBA" id="ARBA00022692"/>
    </source>
</evidence>
<accession>A0A1M5UEV0</accession>
<dbReference type="NCBIfam" id="TIGR02228">
    <property type="entry name" value="sigpep_I_arch"/>
    <property type="match status" value="1"/>
</dbReference>
<feature type="transmembrane region" description="Helical" evidence="6">
    <location>
        <begin position="257"/>
        <end position="277"/>
    </location>
</feature>
<feature type="region of interest" description="Disordered" evidence="5">
    <location>
        <begin position="310"/>
        <end position="391"/>
    </location>
</feature>
<proteinExistence type="predicted"/>
<dbReference type="GO" id="GO:0006465">
    <property type="term" value="P:signal peptide processing"/>
    <property type="evidence" value="ECO:0007669"/>
    <property type="project" value="InterPro"/>
</dbReference>
<protein>
    <submittedName>
        <fullName evidence="7">Signal peptidase, endoplasmic reticulum-type</fullName>
    </submittedName>
</protein>
<keyword evidence="8" id="KW-1185">Reference proteome</keyword>
<dbReference type="PANTHER" id="PTHR10806">
    <property type="entry name" value="SIGNAL PEPTIDASE COMPLEX CATALYTIC SUBUNIT SEC11"/>
    <property type="match status" value="1"/>
</dbReference>
<keyword evidence="3 6" id="KW-1133">Transmembrane helix</keyword>
<keyword evidence="4 6" id="KW-0472">Membrane</keyword>
<comment type="subcellular location">
    <subcellularLocation>
        <location evidence="1">Membrane</location>
    </subcellularLocation>
</comment>
<evidence type="ECO:0000256" key="3">
    <source>
        <dbReference type="ARBA" id="ARBA00022989"/>
    </source>
</evidence>